<evidence type="ECO:0000259" key="1">
    <source>
        <dbReference type="Pfam" id="PF00535"/>
    </source>
</evidence>
<name>A0A1F8E114_9BACT</name>
<dbReference type="InterPro" id="IPR029044">
    <property type="entry name" value="Nucleotide-diphossugar_trans"/>
</dbReference>
<dbReference type="CDD" id="cd04179">
    <property type="entry name" value="DPM_DPG-synthase_like"/>
    <property type="match status" value="1"/>
</dbReference>
<dbReference type="EMBL" id="MGIS01000008">
    <property type="protein sequence ID" value="OGM93705.1"/>
    <property type="molecule type" value="Genomic_DNA"/>
</dbReference>
<comment type="caution">
    <text evidence="2">The sequence shown here is derived from an EMBL/GenBank/DDBJ whole genome shotgun (WGS) entry which is preliminary data.</text>
</comment>
<evidence type="ECO:0000313" key="2">
    <source>
        <dbReference type="EMBL" id="OGM93705.1"/>
    </source>
</evidence>
<gene>
    <name evidence="2" type="ORF">A2935_01635</name>
</gene>
<sequence>MKFSLVIPAYDEGATIESVVRGVVRVLRRDKFDFEVVVVDNGSTDNTAEILAALKKEMAEVKTVRVFPNRGYGNGFLTGLSNSSGEILGWMHADSQVDPEKIPALYNKLLSEDLDLCRAVRIERKESFFRIVQSRAYNTLFRLLFGGRHRDINGSPKIFKRAFYERLNLFSRDWFLDPELMIKAMRIGSKIGEVEIYWDARKGGPSHVSLLTALEFLKNLLKYRFFSKGLLNINEKQRSLNSASSLRFP</sequence>
<protein>
    <recommendedName>
        <fullName evidence="1">Glycosyltransferase 2-like domain-containing protein</fullName>
    </recommendedName>
</protein>
<dbReference type="Gene3D" id="3.90.550.10">
    <property type="entry name" value="Spore Coat Polysaccharide Biosynthesis Protein SpsA, Chain A"/>
    <property type="match status" value="1"/>
</dbReference>
<feature type="domain" description="Glycosyltransferase 2-like" evidence="1">
    <location>
        <begin position="4"/>
        <end position="161"/>
    </location>
</feature>
<dbReference type="SUPFAM" id="SSF53448">
    <property type="entry name" value="Nucleotide-diphospho-sugar transferases"/>
    <property type="match status" value="1"/>
</dbReference>
<dbReference type="Proteomes" id="UP000177011">
    <property type="component" value="Unassembled WGS sequence"/>
</dbReference>
<dbReference type="InterPro" id="IPR050256">
    <property type="entry name" value="Glycosyltransferase_2"/>
</dbReference>
<evidence type="ECO:0000313" key="3">
    <source>
        <dbReference type="Proteomes" id="UP000177011"/>
    </source>
</evidence>
<dbReference type="InterPro" id="IPR001173">
    <property type="entry name" value="Glyco_trans_2-like"/>
</dbReference>
<reference evidence="2 3" key="1">
    <citation type="journal article" date="2016" name="Nat. Commun.">
        <title>Thousands of microbial genomes shed light on interconnected biogeochemical processes in an aquifer system.</title>
        <authorList>
            <person name="Anantharaman K."/>
            <person name="Brown C.T."/>
            <person name="Hug L.A."/>
            <person name="Sharon I."/>
            <person name="Castelle C.J."/>
            <person name="Probst A.J."/>
            <person name="Thomas B.C."/>
            <person name="Singh A."/>
            <person name="Wilkins M.J."/>
            <person name="Karaoz U."/>
            <person name="Brodie E.L."/>
            <person name="Williams K.H."/>
            <person name="Hubbard S.S."/>
            <person name="Banfield J.F."/>
        </authorList>
    </citation>
    <scope>NUCLEOTIDE SEQUENCE [LARGE SCALE GENOMIC DNA]</scope>
</reference>
<organism evidence="2 3">
    <name type="scientific">Candidatus Wolfebacteria bacterium RIFCSPLOWO2_01_FULL_47_17b</name>
    <dbReference type="NCBI Taxonomy" id="1802558"/>
    <lineage>
        <taxon>Bacteria</taxon>
        <taxon>Candidatus Wolfeibacteriota</taxon>
    </lineage>
</organism>
<proteinExistence type="predicted"/>
<accession>A0A1F8E114</accession>
<dbReference type="PANTHER" id="PTHR48090">
    <property type="entry name" value="UNDECAPRENYL-PHOSPHATE 4-DEOXY-4-FORMAMIDO-L-ARABINOSE TRANSFERASE-RELATED"/>
    <property type="match status" value="1"/>
</dbReference>
<dbReference type="Pfam" id="PF00535">
    <property type="entry name" value="Glycos_transf_2"/>
    <property type="match status" value="1"/>
</dbReference>
<dbReference type="AlphaFoldDB" id="A0A1F8E114"/>